<organism evidence="1 2">
    <name type="scientific">[Roseibacterium] beibuensis</name>
    <dbReference type="NCBI Taxonomy" id="1193142"/>
    <lineage>
        <taxon>Bacteria</taxon>
        <taxon>Pseudomonadati</taxon>
        <taxon>Pseudomonadota</taxon>
        <taxon>Alphaproteobacteria</taxon>
        <taxon>Rhodobacterales</taxon>
        <taxon>Roseobacteraceae</taxon>
        <taxon>Roseicyclus</taxon>
    </lineage>
</organism>
<evidence type="ECO:0000313" key="1">
    <source>
        <dbReference type="EMBL" id="GAA5070079.1"/>
    </source>
</evidence>
<protein>
    <submittedName>
        <fullName evidence="1">Uncharacterized protein</fullName>
    </submittedName>
</protein>
<comment type="caution">
    <text evidence="1">The sequence shown here is derived from an EMBL/GenBank/DDBJ whole genome shotgun (WGS) entry which is preliminary data.</text>
</comment>
<dbReference type="EMBL" id="BAABHW010000001">
    <property type="protein sequence ID" value="GAA5070079.1"/>
    <property type="molecule type" value="Genomic_DNA"/>
</dbReference>
<keyword evidence="2" id="KW-1185">Reference proteome</keyword>
<sequence length="63" mass="6953">MGKIDIGSRFAGHTSRSARTRHALGLKPDHFIGAGQQRKTNPYRFDAMASKALIQLMPTSHSM</sequence>
<reference evidence="2" key="1">
    <citation type="journal article" date="2019" name="Int. J. Syst. Evol. Microbiol.">
        <title>The Global Catalogue of Microorganisms (GCM) 10K type strain sequencing project: providing services to taxonomists for standard genome sequencing and annotation.</title>
        <authorList>
            <consortium name="The Broad Institute Genomics Platform"/>
            <consortium name="The Broad Institute Genome Sequencing Center for Infectious Disease"/>
            <person name="Wu L."/>
            <person name="Ma J."/>
        </authorList>
    </citation>
    <scope>NUCLEOTIDE SEQUENCE [LARGE SCALE GENOMIC DNA]</scope>
    <source>
        <strain evidence="2">JCM 18015</strain>
    </source>
</reference>
<evidence type="ECO:0000313" key="2">
    <source>
        <dbReference type="Proteomes" id="UP001499910"/>
    </source>
</evidence>
<gene>
    <name evidence="1" type="ORF">GCM10023209_12520</name>
</gene>
<dbReference type="RefSeq" id="WP_259546064.1">
    <property type="nucleotide sequence ID" value="NZ_BAABHW010000001.1"/>
</dbReference>
<name>A0ABP9L354_9RHOB</name>
<proteinExistence type="predicted"/>
<dbReference type="Proteomes" id="UP001499910">
    <property type="component" value="Unassembled WGS sequence"/>
</dbReference>
<accession>A0ABP9L354</accession>